<evidence type="ECO:0000313" key="2">
    <source>
        <dbReference type="EMBL" id="MDF9277753.1"/>
    </source>
</evidence>
<accession>A0ABT6CV41</accession>
<proteinExistence type="predicted"/>
<feature type="transmembrane region" description="Helical" evidence="1">
    <location>
        <begin position="115"/>
        <end position="132"/>
    </location>
</feature>
<organism evidence="2 3">
    <name type="scientific">Arthrobacter vasquezii</name>
    <dbReference type="NCBI Taxonomy" id="2977629"/>
    <lineage>
        <taxon>Bacteria</taxon>
        <taxon>Bacillati</taxon>
        <taxon>Actinomycetota</taxon>
        <taxon>Actinomycetes</taxon>
        <taxon>Micrococcales</taxon>
        <taxon>Micrococcaceae</taxon>
        <taxon>Arthrobacter</taxon>
    </lineage>
</organism>
<gene>
    <name evidence="2" type="ORF">P4U43_08120</name>
</gene>
<keyword evidence="1" id="KW-1133">Transmembrane helix</keyword>
<keyword evidence="3" id="KW-1185">Reference proteome</keyword>
<evidence type="ECO:0008006" key="4">
    <source>
        <dbReference type="Google" id="ProtNLM"/>
    </source>
</evidence>
<comment type="caution">
    <text evidence="2">The sequence shown here is derived from an EMBL/GenBank/DDBJ whole genome shotgun (WGS) entry which is preliminary data.</text>
</comment>
<keyword evidence="1" id="KW-0472">Membrane</keyword>
<feature type="transmembrane region" description="Helical" evidence="1">
    <location>
        <begin position="12"/>
        <end position="34"/>
    </location>
</feature>
<dbReference type="EMBL" id="JAROKN010000015">
    <property type="protein sequence ID" value="MDF9277753.1"/>
    <property type="molecule type" value="Genomic_DNA"/>
</dbReference>
<feature type="transmembrane region" description="Helical" evidence="1">
    <location>
        <begin position="46"/>
        <end position="70"/>
    </location>
</feature>
<dbReference type="Proteomes" id="UP001220456">
    <property type="component" value="Unassembled WGS sequence"/>
</dbReference>
<reference evidence="2 3" key="1">
    <citation type="journal article" date="2023" name="Int. J. Syst. Evol. Microbiol.">
        <title>Arthrobacter vasquezii sp. nov., isolated from a soil sample from Union Glacier, Antarctica.</title>
        <authorList>
            <person name="Valenzuela-Ibaceta F."/>
            <person name="Carrasco V."/>
            <person name="Lagos-Moraga S."/>
            <person name="Dietz-Vargas C."/>
            <person name="Navarro C.A."/>
            <person name="Perez-Donoso J.M."/>
        </authorList>
    </citation>
    <scope>NUCLEOTIDE SEQUENCE [LARGE SCALE GENOMIC DNA]</scope>
    <source>
        <strain evidence="2 3">EH-1B-1</strain>
    </source>
</reference>
<dbReference type="RefSeq" id="WP_277358275.1">
    <property type="nucleotide sequence ID" value="NZ_JAROKN010000015.1"/>
</dbReference>
<sequence length="146" mass="14871">MGDRSTPLANAFFRMVIFGGMVGAATSLVLHITGSFTSAFPHILTVITHAGIAFAVGIPVTAAAAAPAVGLHNLVSVKASRLRIPAAVLGAVLGPVVAVGLLVGSSPFDAPIPEVAWVLFLPAAALAAVYFTRPLRKIKTSSSSDR</sequence>
<feature type="transmembrane region" description="Helical" evidence="1">
    <location>
        <begin position="82"/>
        <end position="103"/>
    </location>
</feature>
<keyword evidence="1" id="KW-0812">Transmembrane</keyword>
<evidence type="ECO:0000313" key="3">
    <source>
        <dbReference type="Proteomes" id="UP001220456"/>
    </source>
</evidence>
<name>A0ABT6CV41_9MICC</name>
<evidence type="ECO:0000256" key="1">
    <source>
        <dbReference type="SAM" id="Phobius"/>
    </source>
</evidence>
<protein>
    <recommendedName>
        <fullName evidence="4">Membrane transporter protein</fullName>
    </recommendedName>
</protein>